<dbReference type="InterPro" id="IPR036188">
    <property type="entry name" value="FAD/NAD-bd_sf"/>
</dbReference>
<dbReference type="GO" id="GO:0046872">
    <property type="term" value="F:metal ion binding"/>
    <property type="evidence" value="ECO:0007669"/>
    <property type="project" value="UniProtKB-KW"/>
</dbReference>
<name>A0AAU8A9S1_9FIRM</name>
<dbReference type="GO" id="GO:0010181">
    <property type="term" value="F:FMN binding"/>
    <property type="evidence" value="ECO:0007669"/>
    <property type="project" value="InterPro"/>
</dbReference>
<evidence type="ECO:0000256" key="9">
    <source>
        <dbReference type="ARBA" id="ARBA00023014"/>
    </source>
</evidence>
<comment type="similarity">
    <text evidence="3">In the N-terminal section; belongs to the NADH:flavin oxidoreductase/NADH oxidase family.</text>
</comment>
<evidence type="ECO:0000256" key="4">
    <source>
        <dbReference type="ARBA" id="ARBA00022630"/>
    </source>
</evidence>
<evidence type="ECO:0000256" key="2">
    <source>
        <dbReference type="ARBA" id="ARBA00001966"/>
    </source>
</evidence>
<dbReference type="AlphaFoldDB" id="A0AAU8A9S1"/>
<dbReference type="PANTHER" id="PTHR42917:SF2">
    <property type="entry name" value="2,4-DIENOYL-COA REDUCTASE [(2E)-ENOYL-COA-PRODUCING]"/>
    <property type="match status" value="1"/>
</dbReference>
<keyword evidence="4" id="KW-0285">Flavoprotein</keyword>
<dbReference type="Gene3D" id="3.20.20.70">
    <property type="entry name" value="Aldolase class I"/>
    <property type="match status" value="1"/>
</dbReference>
<dbReference type="SUPFAM" id="SSF51905">
    <property type="entry name" value="FAD/NAD(P)-binding domain"/>
    <property type="match status" value="1"/>
</dbReference>
<evidence type="ECO:0000256" key="6">
    <source>
        <dbReference type="ARBA" id="ARBA00022723"/>
    </source>
</evidence>
<dbReference type="Pfam" id="PF00724">
    <property type="entry name" value="Oxidored_FMN"/>
    <property type="match status" value="1"/>
</dbReference>
<evidence type="ECO:0000259" key="10">
    <source>
        <dbReference type="Pfam" id="PF00724"/>
    </source>
</evidence>
<dbReference type="GO" id="GO:0016491">
    <property type="term" value="F:oxidoreductase activity"/>
    <property type="evidence" value="ECO:0007669"/>
    <property type="project" value="UniProtKB-KW"/>
</dbReference>
<dbReference type="InterPro" id="IPR051793">
    <property type="entry name" value="NADH:flavin_oxidoreductase"/>
</dbReference>
<evidence type="ECO:0000256" key="3">
    <source>
        <dbReference type="ARBA" id="ARBA00011048"/>
    </source>
</evidence>
<dbReference type="PRINTS" id="PR00419">
    <property type="entry name" value="ADXRDTASE"/>
</dbReference>
<dbReference type="InterPro" id="IPR023753">
    <property type="entry name" value="FAD/NAD-binding_dom"/>
</dbReference>
<feature type="domain" description="NADH:flavin oxidoreductase/NADH oxidase N-terminal" evidence="10">
    <location>
        <begin position="10"/>
        <end position="342"/>
    </location>
</feature>
<dbReference type="SUPFAM" id="SSF51395">
    <property type="entry name" value="FMN-linked oxidoreductases"/>
    <property type="match status" value="1"/>
</dbReference>
<dbReference type="InterPro" id="IPR001155">
    <property type="entry name" value="OxRdtase_FMN_N"/>
</dbReference>
<accession>A0AAU8A9S1</accession>
<dbReference type="Gene3D" id="3.40.50.720">
    <property type="entry name" value="NAD(P)-binding Rossmann-like Domain"/>
    <property type="match status" value="1"/>
</dbReference>
<sequence>METRNDFKHLLSPFTMGKVTFKNRFVFLPHHTGYALDEGYLENGLFSDRNVRHYVERAKGGAAAVTVSQNVDPNSQMSFKYVLGFEPRNKDNFKRLADEVHEYGCKAITQLNQGGHTTLMNPPQLLVAPTQMNEPYCHFNTKELEKEDMELIKEYYVNSAAWQKELGWDAVELKIAHDGLLRTFVSPFFNRREDEYGGSFENRMRYPLEVIAAIREAVGPDYPIGIRLCVDEFTWYGYSLEYGMKIAKALEKGGVDYLSTDAGTFSSWYMQIPPSPLPLGWAIYESAELKKNVDIPITAFGRINDPVQAETILAEGNADLIGMCRQLLCDPQTPNKTMEGRLDDIRHCIGCNEGCVGVDGIYVECIQNPGVSREKRLGIGTLEEAKEKKRVMVVGAGVAGLKVAEIAAKRGHNVQVYEKDSVVGGQVRLAEKLPYRNELEEVYRYMKIQLQELGVPVHYNTEVDEALVMQEDPEVLVVATGSSPLIPDFKGLKTAEMAVMDVRTALKNVEKIGNNVLVYDDIGFWQGGGVADYCQALNAQVTVVTPSASVGVDIESGQAYLLNKRLYENGARIITNHAIARFDGGDVVLENVYNHEEMRLGGLDTVLIAGQSRSVNGLYKAFKGKRPEVYSAGDCVAPRAIEQAILEAEVLARRI</sequence>
<reference evidence="12" key="1">
    <citation type="submission" date="2023-02" db="EMBL/GenBank/DDBJ databases">
        <title>Gut commensal Christensenella minuta modulates host metabolism via a new class of secondary bile acids.</title>
        <authorList>
            <person name="Liu C."/>
        </authorList>
    </citation>
    <scope>NUCLEOTIDE SEQUENCE</scope>
    <source>
        <strain evidence="12">CA70</strain>
    </source>
</reference>
<feature type="domain" description="FAD/NAD(P)-binding" evidence="11">
    <location>
        <begin position="390"/>
        <end position="611"/>
    </location>
</feature>
<keyword evidence="6" id="KW-0479">Metal-binding</keyword>
<organism evidence="12">
    <name type="scientific">Christensenella massiliensis</name>
    <dbReference type="NCBI Taxonomy" id="1805714"/>
    <lineage>
        <taxon>Bacteria</taxon>
        <taxon>Bacillati</taxon>
        <taxon>Bacillota</taxon>
        <taxon>Clostridia</taxon>
        <taxon>Christensenellales</taxon>
        <taxon>Christensenellaceae</taxon>
        <taxon>Christensenella</taxon>
    </lineage>
</organism>
<dbReference type="Pfam" id="PF07992">
    <property type="entry name" value="Pyr_redox_2"/>
    <property type="match status" value="1"/>
</dbReference>
<protein>
    <submittedName>
        <fullName evidence="12">FAD-dependent oxidoreductase</fullName>
    </submittedName>
</protein>
<dbReference type="RefSeq" id="WP_353423753.1">
    <property type="nucleotide sequence ID" value="NZ_CP117826.1"/>
</dbReference>
<evidence type="ECO:0000256" key="8">
    <source>
        <dbReference type="ARBA" id="ARBA00023004"/>
    </source>
</evidence>
<evidence type="ECO:0000256" key="1">
    <source>
        <dbReference type="ARBA" id="ARBA00001917"/>
    </source>
</evidence>
<keyword evidence="5" id="KW-0288">FMN</keyword>
<keyword evidence="9" id="KW-0411">Iron-sulfur</keyword>
<keyword evidence="8" id="KW-0408">Iron</keyword>
<dbReference type="GO" id="GO:0051536">
    <property type="term" value="F:iron-sulfur cluster binding"/>
    <property type="evidence" value="ECO:0007669"/>
    <property type="project" value="UniProtKB-KW"/>
</dbReference>
<evidence type="ECO:0000259" key="11">
    <source>
        <dbReference type="Pfam" id="PF07992"/>
    </source>
</evidence>
<evidence type="ECO:0000313" key="12">
    <source>
        <dbReference type="EMBL" id="XCC62780.1"/>
    </source>
</evidence>
<dbReference type="CDD" id="cd02803">
    <property type="entry name" value="OYE_like_FMN_family"/>
    <property type="match status" value="1"/>
</dbReference>
<gene>
    <name evidence="12" type="ORF">PUP29_02325</name>
</gene>
<dbReference type="EMBL" id="CP117826">
    <property type="protein sequence ID" value="XCC62780.1"/>
    <property type="molecule type" value="Genomic_DNA"/>
</dbReference>
<comment type="cofactor">
    <cofactor evidence="2">
        <name>[4Fe-4S] cluster</name>
        <dbReference type="ChEBI" id="CHEBI:49883"/>
    </cofactor>
</comment>
<evidence type="ECO:0000256" key="5">
    <source>
        <dbReference type="ARBA" id="ARBA00022643"/>
    </source>
</evidence>
<keyword evidence="7" id="KW-0560">Oxidoreductase</keyword>
<proteinExistence type="inferred from homology"/>
<dbReference type="InterPro" id="IPR013785">
    <property type="entry name" value="Aldolase_TIM"/>
</dbReference>
<evidence type="ECO:0000256" key="7">
    <source>
        <dbReference type="ARBA" id="ARBA00023002"/>
    </source>
</evidence>
<dbReference type="Gene3D" id="3.50.50.60">
    <property type="entry name" value="FAD/NAD(P)-binding domain"/>
    <property type="match status" value="1"/>
</dbReference>
<comment type="cofactor">
    <cofactor evidence="1">
        <name>FMN</name>
        <dbReference type="ChEBI" id="CHEBI:58210"/>
    </cofactor>
</comment>
<dbReference type="PANTHER" id="PTHR42917">
    <property type="entry name" value="2,4-DIENOYL-COA REDUCTASE"/>
    <property type="match status" value="1"/>
</dbReference>